<comment type="caution">
    <text evidence="1">The sequence shown here is derived from an EMBL/GenBank/DDBJ whole genome shotgun (WGS) entry which is preliminary data.</text>
</comment>
<name>A0A822UX48_AGRTU</name>
<dbReference type="AlphaFoldDB" id="A0A822UX48"/>
<sequence length="60" mass="6378">MAGAPPQLSGASKTILTAAMAEILSHRFLFRVTSVSYSRIRAAAIGLNYGVTQAKIFCYG</sequence>
<dbReference type="Proteomes" id="UP000192074">
    <property type="component" value="Unassembled WGS sequence"/>
</dbReference>
<evidence type="ECO:0000313" key="1">
    <source>
        <dbReference type="EMBL" id="CVI14160.1"/>
    </source>
</evidence>
<reference evidence="1 2" key="1">
    <citation type="submission" date="2016-01" db="EMBL/GenBank/DDBJ databases">
        <authorList>
            <person name="Regsiter A."/>
            <person name="william w."/>
        </authorList>
    </citation>
    <scope>NUCLEOTIDE SEQUENCE [LARGE SCALE GENOMIC DNA]</scope>
    <source>
        <strain evidence="1 2">B6</strain>
    </source>
</reference>
<dbReference type="EMBL" id="FCNL01000002">
    <property type="protein sequence ID" value="CVI14160.1"/>
    <property type="molecule type" value="Genomic_DNA"/>
</dbReference>
<proteinExistence type="predicted"/>
<evidence type="ECO:0000313" key="2">
    <source>
        <dbReference type="Proteomes" id="UP000192074"/>
    </source>
</evidence>
<protein>
    <submittedName>
        <fullName evidence="1">Uncharacterized protein</fullName>
    </submittedName>
</protein>
<organism evidence="1 2">
    <name type="scientific">Agrobacterium tumefaciens str. B6</name>
    <dbReference type="NCBI Taxonomy" id="1183423"/>
    <lineage>
        <taxon>Bacteria</taxon>
        <taxon>Pseudomonadati</taxon>
        <taxon>Pseudomonadota</taxon>
        <taxon>Alphaproteobacteria</taxon>
        <taxon>Hyphomicrobiales</taxon>
        <taxon>Rhizobiaceae</taxon>
        <taxon>Rhizobium/Agrobacterium group</taxon>
        <taxon>Agrobacterium</taxon>
        <taxon>Agrobacterium tumefaciens complex</taxon>
    </lineage>
</organism>
<accession>A0A822UX48</accession>
<gene>
    <name evidence="1" type="ORF">AGR4A_Cc100002</name>
</gene>